<dbReference type="PROSITE" id="PS50928">
    <property type="entry name" value="ABC_TM1"/>
    <property type="match status" value="1"/>
</dbReference>
<dbReference type="PANTHER" id="PTHR47737">
    <property type="entry name" value="GLYCINE BETAINE/PROLINE BETAINE TRANSPORT SYSTEM PERMEASE PROTEIN PROW"/>
    <property type="match status" value="1"/>
</dbReference>
<organism evidence="9 10">
    <name type="scientific">Thermus thermamylovorans</name>
    <dbReference type="NCBI Taxonomy" id="2509362"/>
    <lineage>
        <taxon>Bacteria</taxon>
        <taxon>Thermotogati</taxon>
        <taxon>Deinococcota</taxon>
        <taxon>Deinococci</taxon>
        <taxon>Thermales</taxon>
        <taxon>Thermaceae</taxon>
        <taxon>Thermus</taxon>
    </lineage>
</organism>
<dbReference type="FunFam" id="1.10.3720.10:FF:000001">
    <property type="entry name" value="Glycine betaine ABC transporter, permease"/>
    <property type="match status" value="1"/>
</dbReference>
<dbReference type="Pfam" id="PF00528">
    <property type="entry name" value="BPD_transp_1"/>
    <property type="match status" value="1"/>
</dbReference>
<reference evidence="9 10" key="1">
    <citation type="submission" date="2019-02" db="EMBL/GenBank/DDBJ databases">
        <title>Thermus sp. a novel from hot spring.</title>
        <authorList>
            <person name="Zhao Z."/>
        </authorList>
    </citation>
    <scope>NUCLEOTIDE SEQUENCE [LARGE SCALE GENOMIC DNA]</scope>
    <source>
        <strain evidence="9 10">CFH 72773T</strain>
    </source>
</reference>
<dbReference type="GO" id="GO:0005275">
    <property type="term" value="F:amine transmembrane transporter activity"/>
    <property type="evidence" value="ECO:0007669"/>
    <property type="project" value="TreeGrafter"/>
</dbReference>
<evidence type="ECO:0000259" key="8">
    <source>
        <dbReference type="PROSITE" id="PS50928"/>
    </source>
</evidence>
<dbReference type="Gene3D" id="1.10.3720.10">
    <property type="entry name" value="MetI-like"/>
    <property type="match status" value="1"/>
</dbReference>
<evidence type="ECO:0000256" key="5">
    <source>
        <dbReference type="ARBA" id="ARBA00022989"/>
    </source>
</evidence>
<accession>A0A4Q9B4E6</accession>
<name>A0A4Q9B4E6_9DEIN</name>
<dbReference type="Proteomes" id="UP000292858">
    <property type="component" value="Unassembled WGS sequence"/>
</dbReference>
<feature type="transmembrane region" description="Helical" evidence="7">
    <location>
        <begin position="67"/>
        <end position="84"/>
    </location>
</feature>
<feature type="domain" description="ABC transmembrane type-1" evidence="8">
    <location>
        <begin position="87"/>
        <end position="266"/>
    </location>
</feature>
<dbReference type="PANTHER" id="PTHR47737:SF1">
    <property type="entry name" value="GLYCINE BETAINE_PROLINE BETAINE TRANSPORT SYSTEM PERMEASE PROTEIN PROW"/>
    <property type="match status" value="1"/>
</dbReference>
<dbReference type="GO" id="GO:0043190">
    <property type="term" value="C:ATP-binding cassette (ABC) transporter complex"/>
    <property type="evidence" value="ECO:0007669"/>
    <property type="project" value="TreeGrafter"/>
</dbReference>
<keyword evidence="6 7" id="KW-0472">Membrane</keyword>
<keyword evidence="3" id="KW-1003">Cell membrane</keyword>
<dbReference type="AlphaFoldDB" id="A0A4Q9B4E6"/>
<keyword evidence="5 7" id="KW-1133">Transmembrane helix</keyword>
<evidence type="ECO:0000256" key="1">
    <source>
        <dbReference type="ARBA" id="ARBA00004141"/>
    </source>
</evidence>
<evidence type="ECO:0000256" key="7">
    <source>
        <dbReference type="RuleBase" id="RU363032"/>
    </source>
</evidence>
<evidence type="ECO:0000313" key="10">
    <source>
        <dbReference type="Proteomes" id="UP000292858"/>
    </source>
</evidence>
<evidence type="ECO:0000256" key="3">
    <source>
        <dbReference type="ARBA" id="ARBA00022475"/>
    </source>
</evidence>
<feature type="transmembrane region" description="Helical" evidence="7">
    <location>
        <begin position="134"/>
        <end position="161"/>
    </location>
</feature>
<dbReference type="GO" id="GO:0015871">
    <property type="term" value="P:choline transport"/>
    <property type="evidence" value="ECO:0007669"/>
    <property type="project" value="TreeGrafter"/>
</dbReference>
<evidence type="ECO:0000313" key="9">
    <source>
        <dbReference type="EMBL" id="TBH20216.1"/>
    </source>
</evidence>
<keyword evidence="2 7" id="KW-0813">Transport</keyword>
<dbReference type="GO" id="GO:0015226">
    <property type="term" value="F:carnitine transmembrane transporter activity"/>
    <property type="evidence" value="ECO:0007669"/>
    <property type="project" value="TreeGrafter"/>
</dbReference>
<dbReference type="GO" id="GO:0031460">
    <property type="term" value="P:glycine betaine transport"/>
    <property type="evidence" value="ECO:0007669"/>
    <property type="project" value="TreeGrafter"/>
</dbReference>
<dbReference type="CDD" id="cd06261">
    <property type="entry name" value="TM_PBP2"/>
    <property type="match status" value="1"/>
</dbReference>
<feature type="transmembrane region" description="Helical" evidence="7">
    <location>
        <begin position="90"/>
        <end position="113"/>
    </location>
</feature>
<dbReference type="InterPro" id="IPR035906">
    <property type="entry name" value="MetI-like_sf"/>
</dbReference>
<evidence type="ECO:0000256" key="6">
    <source>
        <dbReference type="ARBA" id="ARBA00023136"/>
    </source>
</evidence>
<proteinExistence type="inferred from homology"/>
<comment type="subcellular location">
    <subcellularLocation>
        <location evidence="7">Cell membrane</location>
        <topology evidence="7">Multi-pass membrane protein</topology>
    </subcellularLocation>
    <subcellularLocation>
        <location evidence="1">Membrane</location>
        <topology evidence="1">Multi-pass membrane protein</topology>
    </subcellularLocation>
</comment>
<protein>
    <submittedName>
        <fullName evidence="9">Proline/glycine betaine ABC transporter permease</fullName>
    </submittedName>
</protein>
<evidence type="ECO:0000256" key="4">
    <source>
        <dbReference type="ARBA" id="ARBA00022692"/>
    </source>
</evidence>
<dbReference type="InterPro" id="IPR000515">
    <property type="entry name" value="MetI-like"/>
</dbReference>
<dbReference type="EMBL" id="SIJL01000008">
    <property type="protein sequence ID" value="TBH20216.1"/>
    <property type="molecule type" value="Genomic_DNA"/>
</dbReference>
<dbReference type="RefSeq" id="WP_130842039.1">
    <property type="nucleotide sequence ID" value="NZ_SIJL01000008.1"/>
</dbReference>
<sequence>MELPLGEWVNRLVDELVWRYGEVFEGISQGLLRFILAFEAPFRALSWPWLAGGVALLAWFLSRRLSLALGLAFAVWLLAGLGLWDQAMQTLALVVAAVVLSVALGLPLGILMAKSDRFRGLMLPLLDAMQTMPSFVYLIPALLLFGLGKVPALLATVVYAAPPMIRLTDLGLRLVSREVVEAAEAYGATPWQRLLKVELPLALPNLLTGVNQTTMMALAMVVIASMIGARGLGEEVLLGIQRLDVGRGAEAGVAIVALAILMDRLTQAVGQRSLRRYREEGR</sequence>
<evidence type="ECO:0000256" key="2">
    <source>
        <dbReference type="ARBA" id="ARBA00022448"/>
    </source>
</evidence>
<keyword evidence="10" id="KW-1185">Reference proteome</keyword>
<dbReference type="SUPFAM" id="SSF161098">
    <property type="entry name" value="MetI-like"/>
    <property type="match status" value="1"/>
</dbReference>
<dbReference type="OrthoDB" id="9806809at2"/>
<gene>
    <name evidence="9" type="ORF">ETP66_07610</name>
</gene>
<comment type="similarity">
    <text evidence="7">Belongs to the binding-protein-dependent transport system permease family.</text>
</comment>
<keyword evidence="4 7" id="KW-0812">Transmembrane</keyword>
<comment type="caution">
    <text evidence="9">The sequence shown here is derived from an EMBL/GenBank/DDBJ whole genome shotgun (WGS) entry which is preliminary data.</text>
</comment>